<dbReference type="Proteomes" id="UP000807716">
    <property type="component" value="Unassembled WGS sequence"/>
</dbReference>
<evidence type="ECO:0000313" key="2">
    <source>
        <dbReference type="EMBL" id="KAG0248156.1"/>
    </source>
</evidence>
<feature type="compositionally biased region" description="Low complexity" evidence="1">
    <location>
        <begin position="1"/>
        <end position="20"/>
    </location>
</feature>
<gene>
    <name evidence="2" type="ORF">DFQ27_001129</name>
</gene>
<dbReference type="AlphaFoldDB" id="A0A9P6TUU9"/>
<keyword evidence="3" id="KW-1185">Reference proteome</keyword>
<name>A0A9P6TUU9_9FUNG</name>
<organism evidence="2 3">
    <name type="scientific">Actinomortierella ambigua</name>
    <dbReference type="NCBI Taxonomy" id="1343610"/>
    <lineage>
        <taxon>Eukaryota</taxon>
        <taxon>Fungi</taxon>
        <taxon>Fungi incertae sedis</taxon>
        <taxon>Mucoromycota</taxon>
        <taxon>Mortierellomycotina</taxon>
        <taxon>Mortierellomycetes</taxon>
        <taxon>Mortierellales</taxon>
        <taxon>Mortierellaceae</taxon>
        <taxon>Actinomortierella</taxon>
    </lineage>
</organism>
<comment type="caution">
    <text evidence="2">The sequence shown here is derived from an EMBL/GenBank/DDBJ whole genome shotgun (WGS) entry which is preliminary data.</text>
</comment>
<sequence length="61" mass="6217">PKSNSTTSSSSSSSSRAASRLGLATSTPRSSIDESAHAGQALARSSNVFRTTAYALANSRL</sequence>
<dbReference type="EMBL" id="JAAAJB010001352">
    <property type="protein sequence ID" value="KAG0248156.1"/>
    <property type="molecule type" value="Genomic_DNA"/>
</dbReference>
<reference evidence="2" key="1">
    <citation type="journal article" date="2020" name="Fungal Divers.">
        <title>Resolving the Mortierellaceae phylogeny through synthesis of multi-gene phylogenetics and phylogenomics.</title>
        <authorList>
            <person name="Vandepol N."/>
            <person name="Liber J."/>
            <person name="Desiro A."/>
            <person name="Na H."/>
            <person name="Kennedy M."/>
            <person name="Barry K."/>
            <person name="Grigoriev I.V."/>
            <person name="Miller A.N."/>
            <person name="O'Donnell K."/>
            <person name="Stajich J.E."/>
            <person name="Bonito G."/>
        </authorList>
    </citation>
    <scope>NUCLEOTIDE SEQUENCE</scope>
    <source>
        <strain evidence="2">BC1065</strain>
    </source>
</reference>
<evidence type="ECO:0000313" key="3">
    <source>
        <dbReference type="Proteomes" id="UP000807716"/>
    </source>
</evidence>
<proteinExistence type="predicted"/>
<feature type="non-terminal residue" evidence="2">
    <location>
        <position position="1"/>
    </location>
</feature>
<accession>A0A9P6TUU9</accession>
<protein>
    <submittedName>
        <fullName evidence="2">Uncharacterized protein</fullName>
    </submittedName>
</protein>
<feature type="region of interest" description="Disordered" evidence="1">
    <location>
        <begin position="1"/>
        <end position="41"/>
    </location>
</feature>
<evidence type="ECO:0000256" key="1">
    <source>
        <dbReference type="SAM" id="MobiDB-lite"/>
    </source>
</evidence>